<dbReference type="NCBIfam" id="TIGR00277">
    <property type="entry name" value="HDIG"/>
    <property type="match status" value="1"/>
</dbReference>
<feature type="transmembrane region" description="Helical" evidence="1">
    <location>
        <begin position="7"/>
        <end position="26"/>
    </location>
</feature>
<dbReference type="InterPro" id="IPR006675">
    <property type="entry name" value="HDIG_dom"/>
</dbReference>
<dbReference type="Pfam" id="PF01966">
    <property type="entry name" value="HD"/>
    <property type="match status" value="1"/>
</dbReference>
<reference evidence="3 4" key="1">
    <citation type="submission" date="2020-08" db="EMBL/GenBank/DDBJ databases">
        <title>Draft genome sequencing of an Anaerocolumna strain isolated from anoxic soil subjected to BSD treatment.</title>
        <authorList>
            <person name="Uek A."/>
            <person name="Tonouchi A."/>
        </authorList>
    </citation>
    <scope>NUCLEOTIDE SEQUENCE [LARGE SCALE GENOMIC DNA]</scope>
    <source>
        <strain evidence="3 4">CTTW</strain>
    </source>
</reference>
<accession>A0A7I8DV70</accession>
<feature type="transmembrane region" description="Helical" evidence="1">
    <location>
        <begin position="95"/>
        <end position="112"/>
    </location>
</feature>
<evidence type="ECO:0000313" key="4">
    <source>
        <dbReference type="Proteomes" id="UP000515703"/>
    </source>
</evidence>
<dbReference type="RefSeq" id="WP_185255932.1">
    <property type="nucleotide sequence ID" value="NZ_AP023368.1"/>
</dbReference>
<feature type="transmembrane region" description="Helical" evidence="1">
    <location>
        <begin position="32"/>
        <end position="49"/>
    </location>
</feature>
<dbReference type="PANTHER" id="PTHR36442">
    <property type="entry name" value="CYCLIC-DI-AMP PHOSPHODIESTERASE PGPH"/>
    <property type="match status" value="1"/>
</dbReference>
<dbReference type="EMBL" id="AP023368">
    <property type="protein sequence ID" value="BCK00237.1"/>
    <property type="molecule type" value="Genomic_DNA"/>
</dbReference>
<name>A0A7I8DV70_9FIRM</name>
<reference evidence="3 4" key="2">
    <citation type="submission" date="2020-08" db="EMBL/GenBank/DDBJ databases">
        <authorList>
            <person name="Ueki A."/>
            <person name="Tonouchi A."/>
        </authorList>
    </citation>
    <scope>NUCLEOTIDE SEQUENCE [LARGE SCALE GENOMIC DNA]</scope>
    <source>
        <strain evidence="3 4">CTTW</strain>
    </source>
</reference>
<dbReference type="SUPFAM" id="SSF109604">
    <property type="entry name" value="HD-domain/PDEase-like"/>
    <property type="match status" value="1"/>
</dbReference>
<gene>
    <name evidence="3" type="ORF">bsdcttw_32770</name>
</gene>
<keyword evidence="1" id="KW-0472">Membrane</keyword>
<dbReference type="InterPro" id="IPR006674">
    <property type="entry name" value="HD_domain"/>
</dbReference>
<feature type="domain" description="HD" evidence="2">
    <location>
        <begin position="211"/>
        <end position="291"/>
    </location>
</feature>
<dbReference type="AlphaFoldDB" id="A0A7I8DV70"/>
<keyword evidence="4" id="KW-1185">Reference proteome</keyword>
<protein>
    <recommendedName>
        <fullName evidence="2">HD domain-containing protein</fullName>
    </recommendedName>
</protein>
<sequence length="361" mass="40037">MIGAIGLLKAGILGILLAILMILYIGRSKKDYLAVISAVLLSIPGIMWGNTDFMPVVFLSSAFIAVVLGKEISIFYTLILYIYVNSLGFMGKKEGIFFLVTGLLISLLIENVKNKRLFFYFLLIILSADTILLLISCNLSITVFVKTHPAVMIVLTAGSVILGCMAGDYYRKKVTIQVTNSANDVIETNLDNLLNDNFELYRLLKASDKLYHHSEMIGVISESAALAAGLNGTLAKAGGFYHEIGRLKGKDYVSTGVAIAKEYQLPESIINIIQSHNLKLDKPTSPEGAVVMFTVSLVAAVEYFQSSKSHEESIPRLMKKFTENLFAMRLEKDSLANCNLTVNQYIRLKEFYMDYFGNEEE</sequence>
<dbReference type="KEGG" id="acht:bsdcttw_32770"/>
<evidence type="ECO:0000313" key="3">
    <source>
        <dbReference type="EMBL" id="BCK00237.1"/>
    </source>
</evidence>
<evidence type="ECO:0000256" key="1">
    <source>
        <dbReference type="SAM" id="Phobius"/>
    </source>
</evidence>
<feature type="transmembrane region" description="Helical" evidence="1">
    <location>
        <begin position="119"/>
        <end position="144"/>
    </location>
</feature>
<proteinExistence type="predicted"/>
<dbReference type="PANTHER" id="PTHR36442:SF1">
    <property type="entry name" value="CYCLIC-DI-AMP PHOSPHODIESTERASE PGPH"/>
    <property type="match status" value="1"/>
</dbReference>
<feature type="transmembrane region" description="Helical" evidence="1">
    <location>
        <begin position="56"/>
        <end position="83"/>
    </location>
</feature>
<keyword evidence="1" id="KW-1133">Transmembrane helix</keyword>
<dbReference type="InterPro" id="IPR052722">
    <property type="entry name" value="PgpH_phosphodiesterase"/>
</dbReference>
<keyword evidence="1" id="KW-0812">Transmembrane</keyword>
<organism evidence="3 4">
    <name type="scientific">Anaerocolumna chitinilytica</name>
    <dbReference type="NCBI Taxonomy" id="1727145"/>
    <lineage>
        <taxon>Bacteria</taxon>
        <taxon>Bacillati</taxon>
        <taxon>Bacillota</taxon>
        <taxon>Clostridia</taxon>
        <taxon>Lachnospirales</taxon>
        <taxon>Lachnospiraceae</taxon>
        <taxon>Anaerocolumna</taxon>
    </lineage>
</organism>
<dbReference type="Gene3D" id="1.10.3210.10">
    <property type="entry name" value="Hypothetical protein af1432"/>
    <property type="match status" value="1"/>
</dbReference>
<feature type="transmembrane region" description="Helical" evidence="1">
    <location>
        <begin position="150"/>
        <end position="170"/>
    </location>
</feature>
<evidence type="ECO:0000259" key="2">
    <source>
        <dbReference type="Pfam" id="PF01966"/>
    </source>
</evidence>
<dbReference type="Proteomes" id="UP000515703">
    <property type="component" value="Chromosome"/>
</dbReference>